<dbReference type="Proteomes" id="UP000199263">
    <property type="component" value="Unassembled WGS sequence"/>
</dbReference>
<organism evidence="1 2">
    <name type="scientific">Clostridium uliginosum</name>
    <dbReference type="NCBI Taxonomy" id="119641"/>
    <lineage>
        <taxon>Bacteria</taxon>
        <taxon>Bacillati</taxon>
        <taxon>Bacillota</taxon>
        <taxon>Clostridia</taxon>
        <taxon>Eubacteriales</taxon>
        <taxon>Clostridiaceae</taxon>
        <taxon>Clostridium</taxon>
    </lineage>
</organism>
<dbReference type="GO" id="GO:0016787">
    <property type="term" value="F:hydrolase activity"/>
    <property type="evidence" value="ECO:0007669"/>
    <property type="project" value="UniProtKB-KW"/>
</dbReference>
<sequence>MKNNRITRSLCILLIIIFLLPVITYGDNISNEISQKENIRTYELTKNALDSSSQLINKDSLNTMEYDAQGHYALAYLYLYEVDREYKYLKMAEQILTNLTLNKDINNDGYTGWGLRCEWDAFSDKSINNKDTVYTYTTAVIGNAFDKAYEITLNENYRTMANEIRETLVNSIGYWQKDNNICFWYSNSEHDKKYKVHNVNAYSISFLSELDNINNNNNNKELIEKAFNYEEMTQLNNGNWYYCEDLNPKTETDLVHWAMSGTTYYRLFEMTKDQRFLKVAKKVKEGIISKHITSDYNILDNSTHKWGVAETLILLRKAEEIDKDYTLRYVIERVKKDIDLNGEYLPAQGIKIYETDTDYNYRTNSWMAYSLAYISYSDFHGKTNQLSDLSFKTLDDWNLNRDKIKEKIDDFLGDKPLIKIDLDPKTILVEDMGTYTRNKISYKVDKNEFVTAYLLVPKERKKLTPAVLALHQTTKYGKNEVVGITNNKEMSYAVDLVNQGFIVLAPDALSAGERIFKGYKEFESKPFYEKNPNWSMIGKAIWDNQRAIDYLMTLDFVNKDNIMVMGHSEGAVDSLFLAAFDNRISAVALNCGLSTISGDPNPYKWCRDSWFIAMPQLKEYFDCGEIPFDFHELVALVAPRPILSFSASKDSVFPYYQGVYEINKEVSKIYDLYNKKENLNINVFNGEHSFPESNKIVMYNWLKAQVK</sequence>
<keyword evidence="1" id="KW-0378">Hydrolase</keyword>
<dbReference type="Gene3D" id="3.40.50.1820">
    <property type="entry name" value="alpha/beta hydrolase"/>
    <property type="match status" value="1"/>
</dbReference>
<proteinExistence type="predicted"/>
<dbReference type="Gene3D" id="1.50.10.20">
    <property type="match status" value="1"/>
</dbReference>
<dbReference type="AlphaFoldDB" id="A0A1I1QWP4"/>
<accession>A0A1I1QWP4</accession>
<dbReference type="OrthoDB" id="9805123at2"/>
<protein>
    <submittedName>
        <fullName evidence="1">Abhydrolase family protein</fullName>
    </submittedName>
</protein>
<dbReference type="InterPro" id="IPR008928">
    <property type="entry name" value="6-hairpin_glycosidase_sf"/>
</dbReference>
<dbReference type="SUPFAM" id="SSF53474">
    <property type="entry name" value="alpha/beta-Hydrolases"/>
    <property type="match status" value="1"/>
</dbReference>
<dbReference type="SUPFAM" id="SSF48208">
    <property type="entry name" value="Six-hairpin glycosidases"/>
    <property type="match status" value="1"/>
</dbReference>
<gene>
    <name evidence="1" type="ORF">SAMN05421842_12817</name>
</gene>
<dbReference type="Pfam" id="PF12715">
    <property type="entry name" value="Abhydrolase_7"/>
    <property type="match status" value="1"/>
</dbReference>
<keyword evidence="2" id="KW-1185">Reference proteome</keyword>
<reference evidence="1 2" key="1">
    <citation type="submission" date="2016-10" db="EMBL/GenBank/DDBJ databases">
        <authorList>
            <person name="de Groot N.N."/>
        </authorList>
    </citation>
    <scope>NUCLEOTIDE SEQUENCE [LARGE SCALE GENOMIC DNA]</scope>
    <source>
        <strain evidence="1 2">DSM 12992</strain>
    </source>
</reference>
<dbReference type="RefSeq" id="WP_090093518.1">
    <property type="nucleotide sequence ID" value="NZ_FOMG01000028.1"/>
</dbReference>
<dbReference type="GO" id="GO:0005975">
    <property type="term" value="P:carbohydrate metabolic process"/>
    <property type="evidence" value="ECO:0007669"/>
    <property type="project" value="InterPro"/>
</dbReference>
<dbReference type="STRING" id="119641.SAMN05421842_12817"/>
<evidence type="ECO:0000313" key="2">
    <source>
        <dbReference type="Proteomes" id="UP000199263"/>
    </source>
</evidence>
<evidence type="ECO:0000313" key="1">
    <source>
        <dbReference type="EMBL" id="SFD26541.1"/>
    </source>
</evidence>
<dbReference type="InterPro" id="IPR050261">
    <property type="entry name" value="FrsA_esterase"/>
</dbReference>
<dbReference type="InterPro" id="IPR029058">
    <property type="entry name" value="AB_hydrolase_fold"/>
</dbReference>
<name>A0A1I1QWP4_9CLOT</name>
<dbReference type="EMBL" id="FOMG01000028">
    <property type="protein sequence ID" value="SFD26541.1"/>
    <property type="molecule type" value="Genomic_DNA"/>
</dbReference>
<dbReference type="InterPro" id="IPR025890">
    <property type="entry name" value="Abhydrolase_bac"/>
</dbReference>
<dbReference type="PANTHER" id="PTHR22946">
    <property type="entry name" value="DIENELACTONE HYDROLASE DOMAIN-CONTAINING PROTEIN-RELATED"/>
    <property type="match status" value="1"/>
</dbReference>